<keyword evidence="11" id="KW-1185">Reference proteome</keyword>
<reference evidence="10 11" key="1">
    <citation type="submission" date="2018-03" db="EMBL/GenBank/DDBJ databases">
        <title>Genome sequence of Clostridium thermopalmarium DSM 5974.</title>
        <authorList>
            <person name="Poehlein A."/>
            <person name="Daniel R."/>
        </authorList>
    </citation>
    <scope>NUCLEOTIDE SEQUENCE [LARGE SCALE GENOMIC DNA]</scope>
    <source>
        <strain evidence="10 11">DSM 5974</strain>
    </source>
</reference>
<evidence type="ECO:0000256" key="8">
    <source>
        <dbReference type="ARBA" id="ARBA00051245"/>
    </source>
</evidence>
<dbReference type="InterPro" id="IPR025669">
    <property type="entry name" value="AAA_dom"/>
</dbReference>
<comment type="caution">
    <text evidence="10">The sequence shown here is derived from an EMBL/GenBank/DDBJ whole genome shotgun (WGS) entry which is preliminary data.</text>
</comment>
<comment type="similarity">
    <text evidence="1">Belongs to the CpsD/CapB family.</text>
</comment>
<keyword evidence="7" id="KW-0829">Tyrosine-protein kinase</keyword>
<dbReference type="FunFam" id="3.40.50.300:FF:000527">
    <property type="entry name" value="Tyrosine-protein kinase etk"/>
    <property type="match status" value="1"/>
</dbReference>
<protein>
    <recommendedName>
        <fullName evidence="2">non-specific protein-tyrosine kinase</fullName>
        <ecNumber evidence="2">2.7.10.2</ecNumber>
    </recommendedName>
</protein>
<keyword evidence="4" id="KW-0547">Nucleotide-binding</keyword>
<proteinExistence type="inferred from homology"/>
<dbReference type="NCBIfam" id="TIGR01007">
    <property type="entry name" value="eps_fam"/>
    <property type="match status" value="1"/>
</dbReference>
<dbReference type="SUPFAM" id="SSF52540">
    <property type="entry name" value="P-loop containing nucleoside triphosphate hydrolases"/>
    <property type="match status" value="1"/>
</dbReference>
<evidence type="ECO:0000256" key="5">
    <source>
        <dbReference type="ARBA" id="ARBA00022777"/>
    </source>
</evidence>
<dbReference type="PANTHER" id="PTHR32309:SF13">
    <property type="entry name" value="FERRIC ENTEROBACTIN TRANSPORT PROTEIN FEPE"/>
    <property type="match status" value="1"/>
</dbReference>
<evidence type="ECO:0000256" key="6">
    <source>
        <dbReference type="ARBA" id="ARBA00022840"/>
    </source>
</evidence>
<dbReference type="InterPro" id="IPR027417">
    <property type="entry name" value="P-loop_NTPase"/>
</dbReference>
<dbReference type="GO" id="GO:0042802">
    <property type="term" value="F:identical protein binding"/>
    <property type="evidence" value="ECO:0007669"/>
    <property type="project" value="UniProtKB-ARBA"/>
</dbReference>
<keyword evidence="6" id="KW-0067">ATP-binding</keyword>
<evidence type="ECO:0000313" key="11">
    <source>
        <dbReference type="Proteomes" id="UP000239614"/>
    </source>
</evidence>
<evidence type="ECO:0000256" key="2">
    <source>
        <dbReference type="ARBA" id="ARBA00011903"/>
    </source>
</evidence>
<keyword evidence="5 10" id="KW-0418">Kinase</keyword>
<dbReference type="EC" id="2.7.10.2" evidence="2"/>
<dbReference type="AlphaFoldDB" id="A0A2T0AZA7"/>
<evidence type="ECO:0000259" key="9">
    <source>
        <dbReference type="Pfam" id="PF13614"/>
    </source>
</evidence>
<sequence length="234" mass="26048">MLIVEKEPKSIAAEAYRTLRTNIQYSSFDKDIKTILVTSSGPSEGKSTTTGNLALTMAQSDKKVLIVDCDLRKPAVHKKFSISNEKGLSNYLIGEVDLDDVIVKYSENLYLLTSGTIPPNPAEMLSSKKMKEFLDLMKEKFDTVIIDSPPVLAVTDAQILSTEVEGVLLVAASGQTEKEALIRAKELLLKVKANILGVILTRVPQDSGKSYGYTYYYYYGDGDDNHKKRRKKRK</sequence>
<name>A0A2T0AZA7_9CLOT</name>
<evidence type="ECO:0000256" key="4">
    <source>
        <dbReference type="ARBA" id="ARBA00022741"/>
    </source>
</evidence>
<evidence type="ECO:0000256" key="1">
    <source>
        <dbReference type="ARBA" id="ARBA00007316"/>
    </source>
</evidence>
<dbReference type="OrthoDB" id="9794577at2"/>
<dbReference type="InterPro" id="IPR050445">
    <property type="entry name" value="Bact_polysacc_biosynth/exp"/>
</dbReference>
<dbReference type="EMBL" id="PVXN01000005">
    <property type="protein sequence ID" value="PRR76517.1"/>
    <property type="molecule type" value="Genomic_DNA"/>
</dbReference>
<dbReference type="GO" id="GO:0004715">
    <property type="term" value="F:non-membrane spanning protein tyrosine kinase activity"/>
    <property type="evidence" value="ECO:0007669"/>
    <property type="project" value="UniProtKB-EC"/>
</dbReference>
<comment type="catalytic activity">
    <reaction evidence="8">
        <text>L-tyrosyl-[protein] + ATP = O-phospho-L-tyrosyl-[protein] + ADP + H(+)</text>
        <dbReference type="Rhea" id="RHEA:10596"/>
        <dbReference type="Rhea" id="RHEA-COMP:10136"/>
        <dbReference type="Rhea" id="RHEA-COMP:20101"/>
        <dbReference type="ChEBI" id="CHEBI:15378"/>
        <dbReference type="ChEBI" id="CHEBI:30616"/>
        <dbReference type="ChEBI" id="CHEBI:46858"/>
        <dbReference type="ChEBI" id="CHEBI:61978"/>
        <dbReference type="ChEBI" id="CHEBI:456216"/>
        <dbReference type="EC" id="2.7.10.2"/>
    </reaction>
</comment>
<evidence type="ECO:0000256" key="3">
    <source>
        <dbReference type="ARBA" id="ARBA00022679"/>
    </source>
</evidence>
<dbReference type="Gene3D" id="3.40.50.300">
    <property type="entry name" value="P-loop containing nucleotide triphosphate hydrolases"/>
    <property type="match status" value="1"/>
</dbReference>
<evidence type="ECO:0000313" key="10">
    <source>
        <dbReference type="EMBL" id="PRR76517.1"/>
    </source>
</evidence>
<dbReference type="Pfam" id="PF13614">
    <property type="entry name" value="AAA_31"/>
    <property type="match status" value="1"/>
</dbReference>
<dbReference type="GO" id="GO:0005886">
    <property type="term" value="C:plasma membrane"/>
    <property type="evidence" value="ECO:0007669"/>
    <property type="project" value="UniProtKB-ARBA"/>
</dbReference>
<keyword evidence="3 10" id="KW-0808">Transferase</keyword>
<organism evidence="10 11">
    <name type="scientific">Clostridium thermopalmarium DSM 5974</name>
    <dbReference type="NCBI Taxonomy" id="1121340"/>
    <lineage>
        <taxon>Bacteria</taxon>
        <taxon>Bacillati</taxon>
        <taxon>Bacillota</taxon>
        <taxon>Clostridia</taxon>
        <taxon>Eubacteriales</taxon>
        <taxon>Clostridiaceae</taxon>
        <taxon>Clostridium</taxon>
    </lineage>
</organism>
<dbReference type="CDD" id="cd05387">
    <property type="entry name" value="BY-kinase"/>
    <property type="match status" value="1"/>
</dbReference>
<gene>
    <name evidence="10" type="primary">ywqD</name>
    <name evidence="10" type="ORF">CPAL_01880</name>
</gene>
<dbReference type="PANTHER" id="PTHR32309">
    <property type="entry name" value="TYROSINE-PROTEIN KINASE"/>
    <property type="match status" value="1"/>
</dbReference>
<dbReference type="GO" id="GO:0005524">
    <property type="term" value="F:ATP binding"/>
    <property type="evidence" value="ECO:0007669"/>
    <property type="project" value="UniProtKB-KW"/>
</dbReference>
<feature type="domain" description="AAA" evidence="9">
    <location>
        <begin position="44"/>
        <end position="162"/>
    </location>
</feature>
<dbReference type="Proteomes" id="UP000239614">
    <property type="component" value="Unassembled WGS sequence"/>
</dbReference>
<accession>A0A2T0AZA7</accession>
<dbReference type="RefSeq" id="WP_106023895.1">
    <property type="nucleotide sequence ID" value="NZ_PVXN01000005.1"/>
</dbReference>
<dbReference type="InterPro" id="IPR005702">
    <property type="entry name" value="Wzc-like_C"/>
</dbReference>
<evidence type="ECO:0000256" key="7">
    <source>
        <dbReference type="ARBA" id="ARBA00023137"/>
    </source>
</evidence>